<feature type="transmembrane region" description="Helical" evidence="6">
    <location>
        <begin position="209"/>
        <end position="232"/>
    </location>
</feature>
<dbReference type="Proteomes" id="UP001470809">
    <property type="component" value="Chromosome"/>
</dbReference>
<feature type="transmembrane region" description="Helical" evidence="6">
    <location>
        <begin position="127"/>
        <end position="145"/>
    </location>
</feature>
<evidence type="ECO:0000256" key="5">
    <source>
        <dbReference type="ARBA" id="ARBA00023136"/>
    </source>
</evidence>
<feature type="transmembrane region" description="Helical" evidence="6">
    <location>
        <begin position="253"/>
        <end position="281"/>
    </location>
</feature>
<feature type="domain" description="EamA" evidence="7">
    <location>
        <begin position="15"/>
        <end position="142"/>
    </location>
</feature>
<feature type="transmembrane region" description="Helical" evidence="6">
    <location>
        <begin position="74"/>
        <end position="94"/>
    </location>
</feature>
<accession>A0AAN0NL44</accession>
<name>A0AAN0NL44_9RHOB</name>
<comment type="similarity">
    <text evidence="2">Belongs to the drug/metabolite transporter (DMT) superfamily. 10 TMS drug/metabolite exporter (DME) (TC 2.A.7.3) family.</text>
</comment>
<dbReference type="EMBL" id="CP151767">
    <property type="protein sequence ID" value="WZU66314.1"/>
    <property type="molecule type" value="Genomic_DNA"/>
</dbReference>
<dbReference type="SUPFAM" id="SSF103481">
    <property type="entry name" value="Multidrug resistance efflux transporter EmrE"/>
    <property type="match status" value="1"/>
</dbReference>
<gene>
    <name evidence="8" type="ORF">AABB31_14755</name>
</gene>
<evidence type="ECO:0000256" key="4">
    <source>
        <dbReference type="ARBA" id="ARBA00022989"/>
    </source>
</evidence>
<dbReference type="KEGG" id="yrh:AABB31_14755"/>
<protein>
    <submittedName>
        <fullName evidence="8">DMT family transporter</fullName>
    </submittedName>
</protein>
<dbReference type="InterPro" id="IPR037185">
    <property type="entry name" value="EmrE-like"/>
</dbReference>
<reference evidence="9" key="1">
    <citation type="submission" date="2024-04" db="EMBL/GenBank/DDBJ databases">
        <title>Phylogenomic analyses of a clade within the roseobacter group suggest taxonomic reassignments of species of the genera Aestuariivita, Citreicella, Loktanella, Nautella, Pelagibaca, Ruegeria, Thalassobius, Thiobacimonas and Tropicibacter, and the proposal o.</title>
        <authorList>
            <person name="Jeon C.O."/>
        </authorList>
    </citation>
    <scope>NUCLEOTIDE SEQUENCE [LARGE SCALE GENOMIC DNA]</scope>
    <source>
        <strain evidence="9">SS1-5</strain>
    </source>
</reference>
<dbReference type="RefSeq" id="WP_342075639.1">
    <property type="nucleotide sequence ID" value="NZ_CP151767.2"/>
</dbReference>
<evidence type="ECO:0000256" key="2">
    <source>
        <dbReference type="ARBA" id="ARBA00009853"/>
    </source>
</evidence>
<keyword evidence="3 6" id="KW-0812">Transmembrane</keyword>
<organism evidence="8 9">
    <name type="scientific">Yoonia rhodophyticola</name>
    <dbReference type="NCBI Taxonomy" id="3137370"/>
    <lineage>
        <taxon>Bacteria</taxon>
        <taxon>Pseudomonadati</taxon>
        <taxon>Pseudomonadota</taxon>
        <taxon>Alphaproteobacteria</taxon>
        <taxon>Rhodobacterales</taxon>
        <taxon>Paracoccaceae</taxon>
        <taxon>Yoonia</taxon>
    </lineage>
</organism>
<keyword evidence="4 6" id="KW-1133">Transmembrane helix</keyword>
<sequence>MIHISTKSSAIWGAGYLVAAGALFAGANTAVQGAGMIHGVPSPTIAFWQYTIALIAVLPLVWRSQWRTTRPVLHLIRVGLAAIGVQLWIAGLAYVPIWQAIALILTSPLFVTTGAGLFLGEALTRSRVLAVLLGAFGGVLILAPWQDDFTWAAILPVGAALFWGASSLVAKRLTQTETAETLTLYLLVLLVPINALGLVGAGAAVSPPAIWLVALAGLLVAGAQYLLVRAYVVADAAYLQPFDHLKLPLNVGLGLLFFGFAPPGLMWLGAAIIIGSSAWLLRQEA</sequence>
<dbReference type="InterPro" id="IPR000620">
    <property type="entry name" value="EamA_dom"/>
</dbReference>
<evidence type="ECO:0000256" key="6">
    <source>
        <dbReference type="SAM" id="Phobius"/>
    </source>
</evidence>
<feature type="transmembrane region" description="Helical" evidence="6">
    <location>
        <begin position="182"/>
        <end position="203"/>
    </location>
</feature>
<dbReference type="PANTHER" id="PTHR22911:SF6">
    <property type="entry name" value="SOLUTE CARRIER FAMILY 35 MEMBER G1"/>
    <property type="match status" value="1"/>
</dbReference>
<evidence type="ECO:0000313" key="9">
    <source>
        <dbReference type="Proteomes" id="UP001470809"/>
    </source>
</evidence>
<comment type="subcellular location">
    <subcellularLocation>
        <location evidence="1">Membrane</location>
        <topology evidence="1">Multi-pass membrane protein</topology>
    </subcellularLocation>
</comment>
<dbReference type="GO" id="GO:0016020">
    <property type="term" value="C:membrane"/>
    <property type="evidence" value="ECO:0007669"/>
    <property type="project" value="UniProtKB-SubCell"/>
</dbReference>
<keyword evidence="5 6" id="KW-0472">Membrane</keyword>
<feature type="transmembrane region" description="Helical" evidence="6">
    <location>
        <begin position="151"/>
        <end position="170"/>
    </location>
</feature>
<evidence type="ECO:0000259" key="7">
    <source>
        <dbReference type="Pfam" id="PF00892"/>
    </source>
</evidence>
<dbReference type="AlphaFoldDB" id="A0AAN0NL44"/>
<dbReference type="PANTHER" id="PTHR22911">
    <property type="entry name" value="ACYL-MALONYL CONDENSING ENZYME-RELATED"/>
    <property type="match status" value="1"/>
</dbReference>
<keyword evidence="9" id="KW-1185">Reference proteome</keyword>
<evidence type="ECO:0000256" key="3">
    <source>
        <dbReference type="ARBA" id="ARBA00022692"/>
    </source>
</evidence>
<feature type="transmembrane region" description="Helical" evidence="6">
    <location>
        <begin position="45"/>
        <end position="62"/>
    </location>
</feature>
<evidence type="ECO:0000313" key="8">
    <source>
        <dbReference type="EMBL" id="WZU66314.1"/>
    </source>
</evidence>
<reference evidence="8 9" key="2">
    <citation type="submission" date="2024-08" db="EMBL/GenBank/DDBJ databases">
        <title>Phylogenomic analyses of a clade within the roseobacter group suggest taxonomic reassignments of species of the genera Aestuariivita, Citreicella, Loktanella, Nautella, Pelagibaca, Ruegeria, Thalassobius, Thiobacimonas and Tropicibacter, and the proposal o.</title>
        <authorList>
            <person name="Jeon C.O."/>
        </authorList>
    </citation>
    <scope>NUCLEOTIDE SEQUENCE [LARGE SCALE GENOMIC DNA]</scope>
    <source>
        <strain evidence="8 9">SS1-5</strain>
    </source>
</reference>
<proteinExistence type="inferred from homology"/>
<dbReference type="Pfam" id="PF00892">
    <property type="entry name" value="EamA"/>
    <property type="match status" value="1"/>
</dbReference>
<evidence type="ECO:0000256" key="1">
    <source>
        <dbReference type="ARBA" id="ARBA00004141"/>
    </source>
</evidence>
<feature type="transmembrane region" description="Helical" evidence="6">
    <location>
        <begin position="100"/>
        <end position="120"/>
    </location>
</feature>